<keyword evidence="1" id="KW-0540">Nuclease</keyword>
<dbReference type="CDD" id="cd06127">
    <property type="entry name" value="DEDDh"/>
    <property type="match status" value="1"/>
</dbReference>
<feature type="domain" description="Exonuclease" evidence="4">
    <location>
        <begin position="46"/>
        <end position="228"/>
    </location>
</feature>
<dbReference type="InterPro" id="IPR012337">
    <property type="entry name" value="RNaseH-like_sf"/>
</dbReference>
<dbReference type="PANTHER" id="PTHR30231">
    <property type="entry name" value="DNA POLYMERASE III SUBUNIT EPSILON"/>
    <property type="match status" value="1"/>
</dbReference>
<dbReference type="AlphaFoldDB" id="A0A2A6RFG1"/>
<dbReference type="PANTHER" id="PTHR30231:SF4">
    <property type="entry name" value="PROTEIN NEN2"/>
    <property type="match status" value="1"/>
</dbReference>
<keyword evidence="3" id="KW-0269">Exonuclease</keyword>
<dbReference type="OrthoDB" id="9804290at2"/>
<dbReference type="GO" id="GO:0005829">
    <property type="term" value="C:cytosol"/>
    <property type="evidence" value="ECO:0007669"/>
    <property type="project" value="TreeGrafter"/>
</dbReference>
<dbReference type="Pfam" id="PF00929">
    <property type="entry name" value="RNase_T"/>
    <property type="match status" value="1"/>
</dbReference>
<dbReference type="Gene3D" id="3.30.420.10">
    <property type="entry name" value="Ribonuclease H-like superfamily/Ribonuclease H"/>
    <property type="match status" value="1"/>
</dbReference>
<dbReference type="SUPFAM" id="SSF53098">
    <property type="entry name" value="Ribonuclease H-like"/>
    <property type="match status" value="1"/>
</dbReference>
<dbReference type="SMART" id="SM00479">
    <property type="entry name" value="EXOIII"/>
    <property type="match status" value="1"/>
</dbReference>
<sequence length="243" mass="27113">MKFSTLGRLGVAPWLPWGRKHELPDFLRAYESGPWPDPQKPWREARYVVLDVETSGLNERRDSLLAIGLVEIEDGRIRLDRTWHTMIRPPEGLLVAADSIRIHGLMRNELATAPTFEEVLPALIERLAQRVLIVHVSRIDVGFLNRALKQHYGSKLHGPILDTARIAVTMHQRAQMLGAVSHDMPMPAIQLRGLASSFGLPVYGQHDALNDALTTAQVFLAQATRLAQQGKHTLKALLRSGGV</sequence>
<proteinExistence type="predicted"/>
<gene>
    <name evidence="5" type="ORF">CJ255_18255</name>
</gene>
<name>A0A2A6RFG1_9CHLR</name>
<dbReference type="InterPro" id="IPR036397">
    <property type="entry name" value="RNaseH_sf"/>
</dbReference>
<dbReference type="InterPro" id="IPR006054">
    <property type="entry name" value="DnaQ"/>
</dbReference>
<dbReference type="EMBL" id="NQWI01000123">
    <property type="protein sequence ID" value="PDW01618.1"/>
    <property type="molecule type" value="Genomic_DNA"/>
</dbReference>
<evidence type="ECO:0000256" key="1">
    <source>
        <dbReference type="ARBA" id="ARBA00022722"/>
    </source>
</evidence>
<accession>A0A2A6RFG1</accession>
<keyword evidence="6" id="KW-1185">Reference proteome</keyword>
<protein>
    <submittedName>
        <fullName evidence="5">DNA polymerase III subunit epsilon</fullName>
    </submittedName>
</protein>
<dbReference type="RefSeq" id="WP_097645529.1">
    <property type="nucleotide sequence ID" value="NZ_NQWI01000123.1"/>
</dbReference>
<dbReference type="GO" id="GO:0003677">
    <property type="term" value="F:DNA binding"/>
    <property type="evidence" value="ECO:0007669"/>
    <property type="project" value="InterPro"/>
</dbReference>
<comment type="caution">
    <text evidence="5">The sequence shown here is derived from an EMBL/GenBank/DDBJ whole genome shotgun (WGS) entry which is preliminary data.</text>
</comment>
<dbReference type="GO" id="GO:0006260">
    <property type="term" value="P:DNA replication"/>
    <property type="evidence" value="ECO:0007669"/>
    <property type="project" value="InterPro"/>
</dbReference>
<dbReference type="InterPro" id="IPR013520">
    <property type="entry name" value="Ribonucl_H"/>
</dbReference>
<keyword evidence="2" id="KW-0378">Hydrolase</keyword>
<evidence type="ECO:0000259" key="4">
    <source>
        <dbReference type="SMART" id="SM00479"/>
    </source>
</evidence>
<evidence type="ECO:0000313" key="6">
    <source>
        <dbReference type="Proteomes" id="UP000220527"/>
    </source>
</evidence>
<evidence type="ECO:0000256" key="2">
    <source>
        <dbReference type="ARBA" id="ARBA00022801"/>
    </source>
</evidence>
<dbReference type="NCBIfam" id="TIGR00573">
    <property type="entry name" value="dnaq"/>
    <property type="match status" value="1"/>
</dbReference>
<evidence type="ECO:0000256" key="3">
    <source>
        <dbReference type="ARBA" id="ARBA00022839"/>
    </source>
</evidence>
<dbReference type="Proteomes" id="UP000220527">
    <property type="component" value="Unassembled WGS sequence"/>
</dbReference>
<dbReference type="GO" id="GO:0008408">
    <property type="term" value="F:3'-5' exonuclease activity"/>
    <property type="evidence" value="ECO:0007669"/>
    <property type="project" value="TreeGrafter"/>
</dbReference>
<reference evidence="6" key="1">
    <citation type="submission" date="2017-08" db="EMBL/GenBank/DDBJ databases">
        <authorList>
            <person name="Grouzdev D.S."/>
            <person name="Gaisin V.A."/>
            <person name="Rysina M.S."/>
            <person name="Gorlenko V.M."/>
        </authorList>
    </citation>
    <scope>NUCLEOTIDE SEQUENCE [LARGE SCALE GENOMIC DNA]</scope>
    <source>
        <strain evidence="6">Kir15-3F</strain>
    </source>
</reference>
<organism evidence="5 6">
    <name type="scientific">Candidatus Viridilinea mediisalina</name>
    <dbReference type="NCBI Taxonomy" id="2024553"/>
    <lineage>
        <taxon>Bacteria</taxon>
        <taxon>Bacillati</taxon>
        <taxon>Chloroflexota</taxon>
        <taxon>Chloroflexia</taxon>
        <taxon>Chloroflexales</taxon>
        <taxon>Chloroflexineae</taxon>
        <taxon>Oscillochloridaceae</taxon>
        <taxon>Candidatus Viridilinea</taxon>
    </lineage>
</organism>
<dbReference type="GO" id="GO:0003887">
    <property type="term" value="F:DNA-directed DNA polymerase activity"/>
    <property type="evidence" value="ECO:0007669"/>
    <property type="project" value="InterPro"/>
</dbReference>
<dbReference type="FunFam" id="3.30.420.10:FF:000045">
    <property type="entry name" value="3'-5' exonuclease DinG"/>
    <property type="match status" value="1"/>
</dbReference>
<evidence type="ECO:0000313" key="5">
    <source>
        <dbReference type="EMBL" id="PDW01618.1"/>
    </source>
</evidence>